<evidence type="ECO:0000313" key="7">
    <source>
        <dbReference type="WBParaSite" id="maker-uti_cns_0000715-snap-gene-0.5-mRNA-1"/>
    </source>
</evidence>
<dbReference type="PANTHER" id="PTHR15350:SF5">
    <property type="entry name" value="COP9 SIGNALOSOME COMPLEX SUBUNIT 7"/>
    <property type="match status" value="1"/>
</dbReference>
<dbReference type="PROSITE" id="PS50250">
    <property type="entry name" value="PCI"/>
    <property type="match status" value="1"/>
</dbReference>
<evidence type="ECO:0000256" key="1">
    <source>
        <dbReference type="ARBA" id="ARBA00008482"/>
    </source>
</evidence>
<dbReference type="InterPro" id="IPR045237">
    <property type="entry name" value="COPS7/eIF3m"/>
</dbReference>
<keyword evidence="3" id="KW-0175">Coiled coil</keyword>
<organism evidence="6 7">
    <name type="scientific">Macrostomum lignano</name>
    <dbReference type="NCBI Taxonomy" id="282301"/>
    <lineage>
        <taxon>Eukaryota</taxon>
        <taxon>Metazoa</taxon>
        <taxon>Spiralia</taxon>
        <taxon>Lophotrochozoa</taxon>
        <taxon>Platyhelminthes</taxon>
        <taxon>Rhabditophora</taxon>
        <taxon>Macrostomorpha</taxon>
        <taxon>Macrostomida</taxon>
        <taxon>Macrostomidae</taxon>
        <taxon>Macrostomum</taxon>
    </lineage>
</organism>
<feature type="compositionally biased region" description="Basic residues" evidence="4">
    <location>
        <begin position="248"/>
        <end position="258"/>
    </location>
</feature>
<dbReference type="WBParaSite" id="maker-uti_cns_0000715-snap-gene-0.5-mRNA-1">
    <property type="protein sequence ID" value="maker-uti_cns_0000715-snap-gene-0.5-mRNA-1"/>
    <property type="gene ID" value="maker-uti_cns_0000715-snap-gene-0.5"/>
</dbReference>
<dbReference type="AlphaFoldDB" id="A0A1I8G2K7"/>
<dbReference type="SMART" id="SM00088">
    <property type="entry name" value="PINT"/>
    <property type="match status" value="1"/>
</dbReference>
<evidence type="ECO:0000256" key="2">
    <source>
        <dbReference type="ARBA" id="ARBA00022790"/>
    </source>
</evidence>
<evidence type="ECO:0000259" key="5">
    <source>
        <dbReference type="PROSITE" id="PS50250"/>
    </source>
</evidence>
<keyword evidence="2" id="KW-0736">Signalosome</keyword>
<dbReference type="GO" id="GO:0008180">
    <property type="term" value="C:COP9 signalosome"/>
    <property type="evidence" value="ECO:0007669"/>
    <property type="project" value="UniProtKB-KW"/>
</dbReference>
<dbReference type="Pfam" id="PF01399">
    <property type="entry name" value="PCI"/>
    <property type="match status" value="1"/>
</dbReference>
<feature type="region of interest" description="Disordered" evidence="4">
    <location>
        <begin position="215"/>
        <end position="258"/>
    </location>
</feature>
<accession>A0A1I8G2K7</accession>
<sequence>MSIDDYVRRLDSASTIQDKVDLINDVTSDEDVHVFGELLSDPRLACLEAEAPAAHQLLRLFAYGTYADYAATAAPSSALSPRQLRKLRRLSVVQAARTQRSLAYASLLTSLGLDSVPELESLLAEMITMGLFQGKLDQRDQLLQVYSCMGRDVPPEELPSLVAALEAWSEACRQSLGLVCSEMETAEARHAQAQQARRQVEERVEAERVKALAQREAATAATAAPSGHDSAEYGSSGAGAGGASSMKSLKKVRLSAKK</sequence>
<evidence type="ECO:0000313" key="6">
    <source>
        <dbReference type="Proteomes" id="UP000095280"/>
    </source>
</evidence>
<evidence type="ECO:0000256" key="4">
    <source>
        <dbReference type="SAM" id="MobiDB-lite"/>
    </source>
</evidence>
<protein>
    <submittedName>
        <fullName evidence="7">PCI domain-containing protein</fullName>
    </submittedName>
</protein>
<dbReference type="Proteomes" id="UP000095280">
    <property type="component" value="Unplaced"/>
</dbReference>
<keyword evidence="6" id="KW-1185">Reference proteome</keyword>
<proteinExistence type="inferred from homology"/>
<evidence type="ECO:0000256" key="3">
    <source>
        <dbReference type="SAM" id="Coils"/>
    </source>
</evidence>
<reference evidence="7" key="1">
    <citation type="submission" date="2016-11" db="UniProtKB">
        <authorList>
            <consortium name="WormBaseParasite"/>
        </authorList>
    </citation>
    <scope>IDENTIFICATION</scope>
</reference>
<comment type="similarity">
    <text evidence="1">Belongs to the CSN7/EIF3M family. CSN7 subfamily.</text>
</comment>
<dbReference type="InterPro" id="IPR000717">
    <property type="entry name" value="PCI_dom"/>
</dbReference>
<feature type="coiled-coil region" evidence="3">
    <location>
        <begin position="183"/>
        <end position="210"/>
    </location>
</feature>
<dbReference type="PANTHER" id="PTHR15350">
    <property type="entry name" value="COP9 SIGNALOSOME COMPLEX SUBUNIT 7/DENDRITIC CELL PROTEIN GA17"/>
    <property type="match status" value="1"/>
</dbReference>
<feature type="domain" description="PCI" evidence="5">
    <location>
        <begin position="1"/>
        <end position="150"/>
    </location>
</feature>
<name>A0A1I8G2K7_9PLAT</name>